<evidence type="ECO:0000313" key="7">
    <source>
        <dbReference type="Proteomes" id="UP000236161"/>
    </source>
</evidence>
<dbReference type="UniPathway" id="UPA00143"/>
<dbReference type="OrthoDB" id="1885107at2759"/>
<keyword evidence="7" id="KW-1185">Reference proteome</keyword>
<sequence>MFAKKRLRVGSSGRLSSYADSDENLNQGHALSHPTAHHRPAATIPAGFNDPATADVILSLQLERSSDNEEPKLSYDPTPLKSLDLHLHSSFLRRSRYFDALLSDRWLRPEASATEGSSSSAVSRLTLKVLALGNACRPFDNHVTVLQLIYTLDFTGVISSVPDALELLPIALELLFDDCVRACVRFLEAVPWTDEEEEGVLSVIPFLREEESRDLLARVSSRNPAIDHGKSISEEMLHGLILKASNPQPGMAPVKALTGELLRDYPSRDAVRRVLDRAFSSTLGTVRELLAEYASPDFRVVGDDDETEAIHRVKLYRAVSNVRSLSWIVDRMIELRVADTAAREWSEQAALTADLQKTLREDAWRNILPGFPTVVLRCTSKLVNAIAAGRTLAPRQVRMELVRHWLPVLIVCREVGSPIQSSSGCKMLYRELEESFLKIISTLPISDAQVLLQQCICFSTRNVDDCPHLVIAFKTWFRRANRLHY</sequence>
<evidence type="ECO:0000259" key="5">
    <source>
        <dbReference type="Pfam" id="PF25553"/>
    </source>
</evidence>
<dbReference type="AlphaFoldDB" id="A0A2I0ARG5"/>
<evidence type="ECO:0000256" key="4">
    <source>
        <dbReference type="SAM" id="MobiDB-lite"/>
    </source>
</evidence>
<dbReference type="STRING" id="1088818.A0A2I0ARG5"/>
<protein>
    <submittedName>
        <fullName evidence="6">BTB/POZ domain-containing protein</fullName>
    </submittedName>
</protein>
<dbReference type="PANTHER" id="PTHR31060">
    <property type="entry name" value="OSJNBA0011J08.25 PROTEIN-RELATED"/>
    <property type="match status" value="1"/>
</dbReference>
<dbReference type="Proteomes" id="UP000236161">
    <property type="component" value="Unassembled WGS sequence"/>
</dbReference>
<comment type="function">
    <text evidence="1">May act as a substrate-specific adapter of an E3 ubiquitin-protein ligase complex (CUL3-RBX1-BTB) which mediates the ubiquitination and subsequent proteasomal degradation of target proteins.</text>
</comment>
<organism evidence="6 7">
    <name type="scientific">Apostasia shenzhenica</name>
    <dbReference type="NCBI Taxonomy" id="1088818"/>
    <lineage>
        <taxon>Eukaryota</taxon>
        <taxon>Viridiplantae</taxon>
        <taxon>Streptophyta</taxon>
        <taxon>Embryophyta</taxon>
        <taxon>Tracheophyta</taxon>
        <taxon>Spermatophyta</taxon>
        <taxon>Magnoliopsida</taxon>
        <taxon>Liliopsida</taxon>
        <taxon>Asparagales</taxon>
        <taxon>Orchidaceae</taxon>
        <taxon>Apostasioideae</taxon>
        <taxon>Apostasia</taxon>
    </lineage>
</organism>
<dbReference type="EMBL" id="KZ451956">
    <property type="protein sequence ID" value="PKA58138.1"/>
    <property type="molecule type" value="Genomic_DNA"/>
</dbReference>
<reference evidence="6 7" key="1">
    <citation type="journal article" date="2017" name="Nature">
        <title>The Apostasia genome and the evolution of orchids.</title>
        <authorList>
            <person name="Zhang G.Q."/>
            <person name="Liu K.W."/>
            <person name="Li Z."/>
            <person name="Lohaus R."/>
            <person name="Hsiao Y.Y."/>
            <person name="Niu S.C."/>
            <person name="Wang J.Y."/>
            <person name="Lin Y.C."/>
            <person name="Xu Q."/>
            <person name="Chen L.J."/>
            <person name="Yoshida K."/>
            <person name="Fujiwara S."/>
            <person name="Wang Z.W."/>
            <person name="Zhang Y.Q."/>
            <person name="Mitsuda N."/>
            <person name="Wang M."/>
            <person name="Liu G.H."/>
            <person name="Pecoraro L."/>
            <person name="Huang H.X."/>
            <person name="Xiao X.J."/>
            <person name="Lin M."/>
            <person name="Wu X.Y."/>
            <person name="Wu W.L."/>
            <person name="Chen Y.Y."/>
            <person name="Chang S.B."/>
            <person name="Sakamoto S."/>
            <person name="Ohme-Takagi M."/>
            <person name="Yagi M."/>
            <person name="Zeng S.J."/>
            <person name="Shen C.Y."/>
            <person name="Yeh C.M."/>
            <person name="Luo Y.B."/>
            <person name="Tsai W.C."/>
            <person name="Van de Peer Y."/>
            <person name="Liu Z.J."/>
        </authorList>
    </citation>
    <scope>NUCLEOTIDE SEQUENCE [LARGE SCALE GENOMIC DNA]</scope>
    <source>
        <strain evidence="7">cv. Shenzhen</strain>
        <tissue evidence="6">Stem</tissue>
    </source>
</reference>
<name>A0A2I0ARG5_9ASPA</name>
<dbReference type="InterPro" id="IPR038920">
    <property type="entry name" value="At3g05675-like"/>
</dbReference>
<comment type="pathway">
    <text evidence="2">Protein modification; protein ubiquitination.</text>
</comment>
<dbReference type="InterPro" id="IPR058039">
    <property type="entry name" value="At3g05675-like_ankyrin"/>
</dbReference>
<accession>A0A2I0ARG5</accession>
<dbReference type="GO" id="GO:0016567">
    <property type="term" value="P:protein ubiquitination"/>
    <property type="evidence" value="ECO:0007669"/>
    <property type="project" value="UniProtKB-UniPathway"/>
</dbReference>
<dbReference type="Pfam" id="PF25553">
    <property type="entry name" value="BTB-POZ_ANK-like"/>
    <property type="match status" value="1"/>
</dbReference>
<dbReference type="Gene3D" id="3.30.710.10">
    <property type="entry name" value="Potassium Channel Kv1.1, Chain A"/>
    <property type="match status" value="1"/>
</dbReference>
<evidence type="ECO:0000313" key="6">
    <source>
        <dbReference type="EMBL" id="PKA58138.1"/>
    </source>
</evidence>
<dbReference type="InterPro" id="IPR011333">
    <property type="entry name" value="SKP1/BTB/POZ_sf"/>
</dbReference>
<evidence type="ECO:0000256" key="2">
    <source>
        <dbReference type="ARBA" id="ARBA00004906"/>
    </source>
</evidence>
<dbReference type="PANTHER" id="PTHR31060:SF6">
    <property type="entry name" value="EXPRESSED PROTEIN"/>
    <property type="match status" value="1"/>
</dbReference>
<evidence type="ECO:0000256" key="1">
    <source>
        <dbReference type="ARBA" id="ARBA00002668"/>
    </source>
</evidence>
<keyword evidence="3" id="KW-0833">Ubl conjugation pathway</keyword>
<feature type="domain" description="At3g05675-like ankyrin-like" evidence="5">
    <location>
        <begin position="279"/>
        <end position="480"/>
    </location>
</feature>
<proteinExistence type="predicted"/>
<evidence type="ECO:0000256" key="3">
    <source>
        <dbReference type="ARBA" id="ARBA00022786"/>
    </source>
</evidence>
<gene>
    <name evidence="6" type="ORF">AXF42_Ash019842</name>
</gene>
<feature type="region of interest" description="Disordered" evidence="4">
    <location>
        <begin position="1"/>
        <end position="45"/>
    </location>
</feature>